<sequence>MPVHPLLLLLLLRDLRVLPRMPLLLLISLSHFSSQNNDDDISYIVRNKRYNMPFEMQEFIFPISNHSLLLYVYW</sequence>
<dbReference type="AlphaFoldDB" id="B7E7H6"/>
<name>B7E7H6_ORYSJ</name>
<reference evidence="2" key="1">
    <citation type="journal article" date="2003" name="Science">
        <title>Collection, Mapping, and Annotation of Over 28,000 cDNA Clones from japonica Rice.</title>
        <authorList>
            <person name="Kikuchi S."/>
            <person name="Satoh K."/>
            <person name="Nagata T."/>
            <person name="Kawagashira N."/>
            <person name="Doi K."/>
            <person name="Kishimoto N."/>
            <person name="Yazaki J."/>
            <person name="Ishikawa M."/>
            <person name="Yamada H."/>
            <person name="Ooka H."/>
            <person name="Hotta I."/>
            <person name="Kojima K."/>
            <person name="Namiki T."/>
            <person name="Ohneda E."/>
            <person name="Yahagi W."/>
            <person name="Suzuki K."/>
            <person name="Li C."/>
            <person name="Ohtsuki K."/>
            <person name="Shishiki T."/>
            <person name="Otomo Y."/>
            <person name="Murakami K."/>
            <person name="Iida Y."/>
            <person name="Sugano S."/>
            <person name="Fujimura T."/>
            <person name="Suzuki Y."/>
            <person name="Tsunoda Y."/>
            <person name="Kurosaki T."/>
            <person name="Kodama T."/>
            <person name="Masuda H."/>
            <person name="Kobayashi M."/>
            <person name="Xie Q."/>
            <person name="Lu M."/>
            <person name="Narikawa R."/>
            <person name="Sugiyama A."/>
            <person name="Mizuno K."/>
            <person name="Yokomizo S."/>
            <person name="Niikura J."/>
            <person name="Ikeda R."/>
            <person name="Ishibiki J."/>
            <person name="Kawamata M."/>
            <person name="Yoshimura A."/>
            <person name="Miura J."/>
            <person name="Kusumegi T."/>
            <person name="Oka M."/>
            <person name="Ryu R."/>
            <person name="Ueda M."/>
            <person name="Matsubara K."/>
            <person name="Kawai J."/>
            <person name="Carninci P."/>
            <person name="Adachi J."/>
            <person name="Aizawa K."/>
            <person name="Arakawa T."/>
            <person name="Fukuda S."/>
            <person name="Hara A."/>
            <person name="Hashidume W."/>
            <person name="Hayatsu N."/>
            <person name="Imotani K."/>
            <person name="Ishii Y."/>
            <person name="Itoh M."/>
            <person name="Kagawa I."/>
            <person name="Kondo S."/>
            <person name="Konno H."/>
            <person name="Miyazaki A."/>
            <person name="Osato N."/>
            <person name="Ota Y."/>
            <person name="Saito R."/>
            <person name="Sasaki D."/>
            <person name="Sato K."/>
            <person name="Shibata K."/>
            <person name="Shinagawa A."/>
            <person name="Shiraki T."/>
            <person name="Yoshino M."/>
            <person name="Hayashizaki Y."/>
        </authorList>
    </citation>
    <scope>NUCLEOTIDE SEQUENCE</scope>
</reference>
<organism evidence="2">
    <name type="scientific">Oryza sativa subsp. japonica</name>
    <name type="common">Rice</name>
    <dbReference type="NCBI Taxonomy" id="39947"/>
    <lineage>
        <taxon>Eukaryota</taxon>
        <taxon>Viridiplantae</taxon>
        <taxon>Streptophyta</taxon>
        <taxon>Embryophyta</taxon>
        <taxon>Tracheophyta</taxon>
        <taxon>Spermatophyta</taxon>
        <taxon>Magnoliopsida</taxon>
        <taxon>Liliopsida</taxon>
        <taxon>Poales</taxon>
        <taxon>Poaceae</taxon>
        <taxon>BOP clade</taxon>
        <taxon>Oryzoideae</taxon>
        <taxon>Oryzeae</taxon>
        <taxon>Oryzinae</taxon>
        <taxon>Oryza</taxon>
        <taxon>Oryza sativa</taxon>
    </lineage>
</organism>
<feature type="signal peptide" evidence="1">
    <location>
        <begin position="1"/>
        <end position="19"/>
    </location>
</feature>
<protein>
    <submittedName>
        <fullName evidence="2">cDNA clone:001-103-C02, full insert sequence</fullName>
    </submittedName>
</protein>
<keyword evidence="1" id="KW-0732">Signal</keyword>
<dbReference type="EMBL" id="AK062450">
    <property type="protein sequence ID" value="BAG88323.1"/>
    <property type="molecule type" value="mRNA"/>
</dbReference>
<proteinExistence type="evidence at transcript level"/>
<accession>B7E7H6</accession>
<evidence type="ECO:0000313" key="2">
    <source>
        <dbReference type="EMBL" id="BAG88323.1"/>
    </source>
</evidence>
<evidence type="ECO:0000256" key="1">
    <source>
        <dbReference type="SAM" id="SignalP"/>
    </source>
</evidence>
<feature type="chain" id="PRO_5002854679" evidence="1">
    <location>
        <begin position="20"/>
        <end position="74"/>
    </location>
</feature>